<dbReference type="GO" id="GO:0046983">
    <property type="term" value="F:protein dimerization activity"/>
    <property type="evidence" value="ECO:0007669"/>
    <property type="project" value="InterPro"/>
</dbReference>
<evidence type="ECO:0000256" key="1">
    <source>
        <dbReference type="ARBA" id="ARBA00000085"/>
    </source>
</evidence>
<dbReference type="GO" id="GO:0005524">
    <property type="term" value="F:ATP binding"/>
    <property type="evidence" value="ECO:0007669"/>
    <property type="project" value="UniProtKB-KW"/>
</dbReference>
<dbReference type="Gene3D" id="1.20.5.1930">
    <property type="match status" value="1"/>
</dbReference>
<feature type="domain" description="Histidine kinase/HSP90-like ATPase" evidence="9">
    <location>
        <begin position="297"/>
        <end position="390"/>
    </location>
</feature>
<keyword evidence="3" id="KW-0597">Phosphoprotein</keyword>
<dbReference type="PANTHER" id="PTHR24421">
    <property type="entry name" value="NITRATE/NITRITE SENSOR PROTEIN NARX-RELATED"/>
    <property type="match status" value="1"/>
</dbReference>
<dbReference type="EMBL" id="OCNK01000003">
    <property type="protein sequence ID" value="SOE01575.1"/>
    <property type="molecule type" value="Genomic_DNA"/>
</dbReference>
<dbReference type="InterPro" id="IPR055558">
    <property type="entry name" value="DUF7134"/>
</dbReference>
<dbReference type="InterPro" id="IPR050482">
    <property type="entry name" value="Sensor_HK_TwoCompSys"/>
</dbReference>
<evidence type="ECO:0000313" key="11">
    <source>
        <dbReference type="Proteomes" id="UP000219482"/>
    </source>
</evidence>
<dbReference type="Gene3D" id="3.30.565.10">
    <property type="entry name" value="Histidine kinase-like ATPase, C-terminal domain"/>
    <property type="match status" value="1"/>
</dbReference>
<dbReference type="CDD" id="cd16917">
    <property type="entry name" value="HATPase_UhpB-NarQ-NarX-like"/>
    <property type="match status" value="1"/>
</dbReference>
<organism evidence="10 11">
    <name type="scientific">Blastococcus haudaquaticus</name>
    <dbReference type="NCBI Taxonomy" id="1938745"/>
    <lineage>
        <taxon>Bacteria</taxon>
        <taxon>Bacillati</taxon>
        <taxon>Actinomycetota</taxon>
        <taxon>Actinomycetes</taxon>
        <taxon>Geodermatophilales</taxon>
        <taxon>Geodermatophilaceae</taxon>
        <taxon>Blastococcus</taxon>
    </lineage>
</organism>
<evidence type="ECO:0000256" key="7">
    <source>
        <dbReference type="ARBA" id="ARBA00022840"/>
    </source>
</evidence>
<proteinExistence type="predicted"/>
<keyword evidence="8" id="KW-0902">Two-component regulatory system</keyword>
<dbReference type="Pfam" id="PF07730">
    <property type="entry name" value="HisKA_3"/>
    <property type="match status" value="1"/>
</dbReference>
<keyword evidence="4" id="KW-0808">Transferase</keyword>
<dbReference type="EC" id="2.7.13.3" evidence="2"/>
<dbReference type="Pfam" id="PF02518">
    <property type="entry name" value="HATPase_c"/>
    <property type="match status" value="1"/>
</dbReference>
<dbReference type="SUPFAM" id="SSF55874">
    <property type="entry name" value="ATPase domain of HSP90 chaperone/DNA topoisomerase II/histidine kinase"/>
    <property type="match status" value="1"/>
</dbReference>
<evidence type="ECO:0000256" key="6">
    <source>
        <dbReference type="ARBA" id="ARBA00022777"/>
    </source>
</evidence>
<dbReference type="GO" id="GO:0016020">
    <property type="term" value="C:membrane"/>
    <property type="evidence" value="ECO:0007669"/>
    <property type="project" value="InterPro"/>
</dbReference>
<dbReference type="InterPro" id="IPR036890">
    <property type="entry name" value="HATPase_C_sf"/>
</dbReference>
<evidence type="ECO:0000256" key="8">
    <source>
        <dbReference type="ARBA" id="ARBA00023012"/>
    </source>
</evidence>
<reference evidence="11" key="1">
    <citation type="submission" date="2017-09" db="EMBL/GenBank/DDBJ databases">
        <authorList>
            <person name="Varghese N."/>
            <person name="Submissions S."/>
        </authorList>
    </citation>
    <scope>NUCLEOTIDE SEQUENCE [LARGE SCALE GENOMIC DNA]</scope>
    <source>
        <strain evidence="11">DSM 44270</strain>
    </source>
</reference>
<sequence length="396" mass="41700">MSGPGSRWRALPLWARDGLLALALTVAGQVELVLLGDEVAGSRPLQHVAFAVMTGSLLLRRLRPVAAAGTVAAGLAFQTLLGDAPAVAGFAALLIATYSVAQYAERRIDALLGLLAILTAIEVYPFVVDDVSIGDEIGNVAIPIIVWVFARLARERLDRAVQAERDALAAHDQLREEELARTAALAAERRRIARDMHDVVGHGVTLMLLHADAAQASLRGREPAAVQALDVVLTAGRTALVDLQRMLRVLRDDATGEPGDAQPGTLAAVEGLVDAAASAGRDVLLSVDGQVRPLPAAVEATAYRVVQESVTNALKHAPAARIRVRLSYTERALQVDVADDGRVEPGGPKGAGFGLVGIRERVALFDGRVSAGPREDGPGWRVRAQLPVPSPEAASV</sequence>
<keyword evidence="7" id="KW-0067">ATP-binding</keyword>
<dbReference type="InterPro" id="IPR003594">
    <property type="entry name" value="HATPase_dom"/>
</dbReference>
<name>A0A286H1D6_9ACTN</name>
<evidence type="ECO:0000256" key="5">
    <source>
        <dbReference type="ARBA" id="ARBA00022741"/>
    </source>
</evidence>
<keyword evidence="6 10" id="KW-0418">Kinase</keyword>
<dbReference type="InterPro" id="IPR011712">
    <property type="entry name" value="Sig_transdc_His_kin_sub3_dim/P"/>
</dbReference>
<dbReference type="Pfam" id="PF23539">
    <property type="entry name" value="DUF7134"/>
    <property type="match status" value="1"/>
</dbReference>
<keyword evidence="11" id="KW-1185">Reference proteome</keyword>
<dbReference type="AlphaFoldDB" id="A0A286H1D6"/>
<evidence type="ECO:0000259" key="9">
    <source>
        <dbReference type="SMART" id="SM00387"/>
    </source>
</evidence>
<protein>
    <recommendedName>
        <fullName evidence="2">histidine kinase</fullName>
        <ecNumber evidence="2">2.7.13.3</ecNumber>
    </recommendedName>
</protein>
<dbReference type="PANTHER" id="PTHR24421:SF10">
    <property type="entry name" value="NITRATE_NITRITE SENSOR PROTEIN NARQ"/>
    <property type="match status" value="1"/>
</dbReference>
<dbReference type="GO" id="GO:0000155">
    <property type="term" value="F:phosphorelay sensor kinase activity"/>
    <property type="evidence" value="ECO:0007669"/>
    <property type="project" value="InterPro"/>
</dbReference>
<gene>
    <name evidence="10" type="ORF">SAMN06272739_3251</name>
</gene>
<dbReference type="RefSeq" id="WP_097184865.1">
    <property type="nucleotide sequence ID" value="NZ_OCNK01000003.1"/>
</dbReference>
<evidence type="ECO:0000256" key="4">
    <source>
        <dbReference type="ARBA" id="ARBA00022679"/>
    </source>
</evidence>
<evidence type="ECO:0000256" key="2">
    <source>
        <dbReference type="ARBA" id="ARBA00012438"/>
    </source>
</evidence>
<evidence type="ECO:0000256" key="3">
    <source>
        <dbReference type="ARBA" id="ARBA00022553"/>
    </source>
</evidence>
<comment type="catalytic activity">
    <reaction evidence="1">
        <text>ATP + protein L-histidine = ADP + protein N-phospho-L-histidine.</text>
        <dbReference type="EC" id="2.7.13.3"/>
    </reaction>
</comment>
<dbReference type="Proteomes" id="UP000219482">
    <property type="component" value="Unassembled WGS sequence"/>
</dbReference>
<keyword evidence="5" id="KW-0547">Nucleotide-binding</keyword>
<dbReference type="SMART" id="SM00387">
    <property type="entry name" value="HATPase_c"/>
    <property type="match status" value="1"/>
</dbReference>
<evidence type="ECO:0000313" key="10">
    <source>
        <dbReference type="EMBL" id="SOE01575.1"/>
    </source>
</evidence>
<dbReference type="OrthoDB" id="227596at2"/>
<accession>A0A286H1D6</accession>